<dbReference type="Gene3D" id="3.40.50.720">
    <property type="entry name" value="NAD(P)-binding Rossmann-like Domain"/>
    <property type="match status" value="1"/>
</dbReference>
<evidence type="ECO:0000259" key="1">
    <source>
        <dbReference type="Pfam" id="PF01370"/>
    </source>
</evidence>
<dbReference type="PANTHER" id="PTHR12126:SF11">
    <property type="entry name" value="NADH DEHYDROGENASE [UBIQUINONE] 1 ALPHA SUBCOMPLEX SUBUNIT 9, MITOCHONDRIAL"/>
    <property type="match status" value="1"/>
</dbReference>
<keyword evidence="3" id="KW-1185">Reference proteome</keyword>
<dbReference type="PANTHER" id="PTHR12126">
    <property type="entry name" value="NADH-UBIQUINONE OXIDOREDUCTASE 39 KDA SUBUNIT-RELATED"/>
    <property type="match status" value="1"/>
</dbReference>
<dbReference type="AlphaFoldDB" id="A0A1I2HFX2"/>
<dbReference type="EMBL" id="FONX01000022">
    <property type="protein sequence ID" value="SFF27656.1"/>
    <property type="molecule type" value="Genomic_DNA"/>
</dbReference>
<accession>A0A1I2HFX2</accession>
<dbReference type="InterPro" id="IPR051207">
    <property type="entry name" value="ComplexI_NDUFA9_subunit"/>
</dbReference>
<reference evidence="3" key="1">
    <citation type="submission" date="2016-10" db="EMBL/GenBank/DDBJ databases">
        <authorList>
            <person name="Varghese N."/>
            <person name="Submissions S."/>
        </authorList>
    </citation>
    <scope>NUCLEOTIDE SEQUENCE [LARGE SCALE GENOMIC DNA]</scope>
    <source>
        <strain evidence="3">DSM 27981</strain>
    </source>
</reference>
<dbReference type="STRING" id="1177982.SAMN04489711_1228"/>
<sequence length="305" mass="32142">MLNILLTGSTGFVGRHVARRLRDDGHRVVAGLSPQRHAIGADQCAMDFAQDLSPGDWLPRLKGIDAVVNAVGVLRDSPRRPIDALHRDAPRALFDACLQAGVRRVVQISALGVAGSDTRYARTKRAADEHLLALSTRMPPAGGTALSACVVRPSVVFGRGGASSALFMNLARLPVVLLPRPVLKARVQPVAVQDLADAVAALLGREADRQGVIECAGPESLPMGDLIASLRAQSGRGPAHVLPLPEPLTRLSALLGDLVPSSPWCSESLAMLGSDNTADAATLHALLGRPGVHYRDLVARAWNNA</sequence>
<dbReference type="Proteomes" id="UP000199119">
    <property type="component" value="Unassembled WGS sequence"/>
</dbReference>
<dbReference type="SUPFAM" id="SSF51735">
    <property type="entry name" value="NAD(P)-binding Rossmann-fold domains"/>
    <property type="match status" value="1"/>
</dbReference>
<dbReference type="Pfam" id="PF01370">
    <property type="entry name" value="Epimerase"/>
    <property type="match status" value="1"/>
</dbReference>
<dbReference type="InterPro" id="IPR001509">
    <property type="entry name" value="Epimerase_deHydtase"/>
</dbReference>
<organism evidence="2 3">
    <name type="scientific">Paracidovorax wautersii</name>
    <dbReference type="NCBI Taxonomy" id="1177982"/>
    <lineage>
        <taxon>Bacteria</taxon>
        <taxon>Pseudomonadati</taxon>
        <taxon>Pseudomonadota</taxon>
        <taxon>Betaproteobacteria</taxon>
        <taxon>Burkholderiales</taxon>
        <taxon>Comamonadaceae</taxon>
        <taxon>Paracidovorax</taxon>
    </lineage>
</organism>
<protein>
    <submittedName>
        <fullName evidence="2">Nucleoside-diphosphate-sugar epimerase</fullName>
    </submittedName>
</protein>
<name>A0A1I2HFX2_9BURK</name>
<dbReference type="InterPro" id="IPR036291">
    <property type="entry name" value="NAD(P)-bd_dom_sf"/>
</dbReference>
<proteinExistence type="predicted"/>
<evidence type="ECO:0000313" key="2">
    <source>
        <dbReference type="EMBL" id="SFF27656.1"/>
    </source>
</evidence>
<evidence type="ECO:0000313" key="3">
    <source>
        <dbReference type="Proteomes" id="UP000199119"/>
    </source>
</evidence>
<dbReference type="GO" id="GO:0044877">
    <property type="term" value="F:protein-containing complex binding"/>
    <property type="evidence" value="ECO:0007669"/>
    <property type="project" value="TreeGrafter"/>
</dbReference>
<feature type="domain" description="NAD-dependent epimerase/dehydratase" evidence="1">
    <location>
        <begin position="4"/>
        <end position="205"/>
    </location>
</feature>
<gene>
    <name evidence="2" type="ORF">SAMN04489711_1228</name>
</gene>